<name>A0A0D1Z639_9EURO</name>
<dbReference type="PANTHER" id="PTHR37048:SF2">
    <property type="entry name" value="QUESTIONABLE PROTEIN"/>
    <property type="match status" value="1"/>
</dbReference>
<feature type="transmembrane region" description="Helical" evidence="2">
    <location>
        <begin position="324"/>
        <end position="342"/>
    </location>
</feature>
<keyword evidence="2" id="KW-0472">Membrane</keyword>
<dbReference type="PANTHER" id="PTHR37048">
    <property type="entry name" value="QUESTIONABLE PROTEIN"/>
    <property type="match status" value="1"/>
</dbReference>
<dbReference type="OrthoDB" id="3537171at2759"/>
<feature type="region of interest" description="Disordered" evidence="1">
    <location>
        <begin position="222"/>
        <end position="273"/>
    </location>
</feature>
<dbReference type="AlphaFoldDB" id="A0A0D1Z639"/>
<dbReference type="RefSeq" id="XP_016243232.1">
    <property type="nucleotide sequence ID" value="XM_016398670.1"/>
</dbReference>
<evidence type="ECO:0000256" key="1">
    <source>
        <dbReference type="SAM" id="MobiDB-lite"/>
    </source>
</evidence>
<reference evidence="3 4" key="1">
    <citation type="submission" date="2015-01" db="EMBL/GenBank/DDBJ databases">
        <title>The Genome Sequence of Cladophialophora immunda CBS83496.</title>
        <authorList>
            <consortium name="The Broad Institute Genomics Platform"/>
            <person name="Cuomo C."/>
            <person name="de Hoog S."/>
            <person name="Gorbushina A."/>
            <person name="Stielow B."/>
            <person name="Teixiera M."/>
            <person name="Abouelleil A."/>
            <person name="Chapman S.B."/>
            <person name="Priest M."/>
            <person name="Young S.K."/>
            <person name="Wortman J."/>
            <person name="Nusbaum C."/>
            <person name="Birren B."/>
        </authorList>
    </citation>
    <scope>NUCLEOTIDE SEQUENCE [LARGE SCALE GENOMIC DNA]</scope>
    <source>
        <strain evidence="3 4">CBS 83496</strain>
    </source>
</reference>
<dbReference type="VEuPathDB" id="FungiDB:PV07_11250"/>
<sequence length="360" mass="40281">MHVRNDRPSHDRRNHGDRDQSKLLKREIVAGHIFYLPEKKEISHSSLQSCLIAPKCFGHPVLMLTVEHTDEVKFLIITSFREKGLDERIKDPVLRRNYLPIHPSPPHQEADFITLYLSGSEQLEKMSWVNAANELTADWRILRPFKLNGKGPVCLKKASRRALLQYMAARNFGSRSQTVAMPPAMSAGPQKLLLLPTPPSSPVPYQGGLPTYVDVACRSTVNVRRPDPYTPPSPPRGLPRPPRANPTPLWPPGRLTYPPTPRLPDSYPDLTDAEEDRPRFFAPRPRHAYERAPLLPTATRMTTGMPPSTTRARVSGGGRGHCCVFLLIVTLLLVVCVLYNTCDLVGRSKGIHCSVPLDGI</sequence>
<feature type="compositionally biased region" description="Pro residues" evidence="1">
    <location>
        <begin position="228"/>
        <end position="251"/>
    </location>
</feature>
<keyword evidence="4" id="KW-1185">Reference proteome</keyword>
<keyword evidence="2" id="KW-0812">Transmembrane</keyword>
<protein>
    <submittedName>
        <fullName evidence="3">Uncharacterized protein</fullName>
    </submittedName>
</protein>
<dbReference type="HOGENOM" id="CLU_769474_0_0_1"/>
<gene>
    <name evidence="3" type="ORF">PV07_11250</name>
</gene>
<keyword evidence="2" id="KW-1133">Transmembrane helix</keyword>
<dbReference type="EMBL" id="KN847046">
    <property type="protein sequence ID" value="KIW23016.1"/>
    <property type="molecule type" value="Genomic_DNA"/>
</dbReference>
<accession>A0A0D1Z639</accession>
<dbReference type="STRING" id="569365.A0A0D1Z639"/>
<feature type="region of interest" description="Disordered" evidence="1">
    <location>
        <begin position="1"/>
        <end position="21"/>
    </location>
</feature>
<evidence type="ECO:0000313" key="3">
    <source>
        <dbReference type="EMBL" id="KIW23016.1"/>
    </source>
</evidence>
<dbReference type="GeneID" id="27350444"/>
<dbReference type="Proteomes" id="UP000054466">
    <property type="component" value="Unassembled WGS sequence"/>
</dbReference>
<evidence type="ECO:0000256" key="2">
    <source>
        <dbReference type="SAM" id="Phobius"/>
    </source>
</evidence>
<proteinExistence type="predicted"/>
<organism evidence="3 4">
    <name type="scientific">Cladophialophora immunda</name>
    <dbReference type="NCBI Taxonomy" id="569365"/>
    <lineage>
        <taxon>Eukaryota</taxon>
        <taxon>Fungi</taxon>
        <taxon>Dikarya</taxon>
        <taxon>Ascomycota</taxon>
        <taxon>Pezizomycotina</taxon>
        <taxon>Eurotiomycetes</taxon>
        <taxon>Chaetothyriomycetidae</taxon>
        <taxon>Chaetothyriales</taxon>
        <taxon>Herpotrichiellaceae</taxon>
        <taxon>Cladophialophora</taxon>
    </lineage>
</organism>
<evidence type="ECO:0000313" key="4">
    <source>
        <dbReference type="Proteomes" id="UP000054466"/>
    </source>
</evidence>